<dbReference type="EMBL" id="JBHSAC010000052">
    <property type="protein sequence ID" value="MFC3932367.1"/>
    <property type="molecule type" value="Genomic_DNA"/>
</dbReference>
<dbReference type="PANTHER" id="PTHR33498">
    <property type="entry name" value="TRANSPOSASE FOR INSERTION SEQUENCE ELEMENT IS1557"/>
    <property type="match status" value="1"/>
</dbReference>
<evidence type="ECO:0000313" key="2">
    <source>
        <dbReference type="EMBL" id="MFC3932367.1"/>
    </source>
</evidence>
<organism evidence="2 3">
    <name type="scientific">Streptococcus dentapri</name>
    <dbReference type="NCBI Taxonomy" id="573564"/>
    <lineage>
        <taxon>Bacteria</taxon>
        <taxon>Bacillati</taxon>
        <taxon>Bacillota</taxon>
        <taxon>Bacilli</taxon>
        <taxon>Lactobacillales</taxon>
        <taxon>Streptococcaceae</taxon>
        <taxon>Streptococcus</taxon>
    </lineage>
</organism>
<dbReference type="RefSeq" id="WP_380431730.1">
    <property type="nucleotide sequence ID" value="NZ_JBHSAC010000052.1"/>
</dbReference>
<feature type="domain" description="Transposase IS204/IS1001/IS1096/IS1165 zinc-finger" evidence="1">
    <location>
        <begin position="40"/>
        <end position="85"/>
    </location>
</feature>
<evidence type="ECO:0000313" key="3">
    <source>
        <dbReference type="Proteomes" id="UP001595901"/>
    </source>
</evidence>
<gene>
    <name evidence="2" type="ORF">ACFOSE_06240</name>
</gene>
<dbReference type="Pfam" id="PF14690">
    <property type="entry name" value="Zn_ribbon_ISL3"/>
    <property type="match status" value="1"/>
</dbReference>
<reference evidence="3" key="1">
    <citation type="journal article" date="2019" name="Int. J. Syst. Evol. Microbiol.">
        <title>The Global Catalogue of Microorganisms (GCM) 10K type strain sequencing project: providing services to taxonomists for standard genome sequencing and annotation.</title>
        <authorList>
            <consortium name="The Broad Institute Genomics Platform"/>
            <consortium name="The Broad Institute Genome Sequencing Center for Infectious Disease"/>
            <person name="Wu L."/>
            <person name="Ma J."/>
        </authorList>
    </citation>
    <scope>NUCLEOTIDE SEQUENCE [LARGE SCALE GENOMIC DNA]</scope>
    <source>
        <strain evidence="3">CCUG 58728</strain>
    </source>
</reference>
<keyword evidence="3" id="KW-1185">Reference proteome</keyword>
<dbReference type="InterPro" id="IPR047951">
    <property type="entry name" value="Transpos_ISL3"/>
</dbReference>
<dbReference type="InterPro" id="IPR029261">
    <property type="entry name" value="Transposase_Znf"/>
</dbReference>
<protein>
    <submittedName>
        <fullName evidence="2">Transposase family protein</fullName>
    </submittedName>
</protein>
<proteinExistence type="predicted"/>
<dbReference type="PANTHER" id="PTHR33498:SF1">
    <property type="entry name" value="TRANSPOSASE FOR INSERTION SEQUENCE ELEMENT IS1557"/>
    <property type="match status" value="1"/>
</dbReference>
<comment type="caution">
    <text evidence="2">The sequence shown here is derived from an EMBL/GenBank/DDBJ whole genome shotgun (WGS) entry which is preliminary data.</text>
</comment>
<dbReference type="Proteomes" id="UP001595901">
    <property type="component" value="Unassembled WGS sequence"/>
</dbReference>
<name>A0ABV8D224_9STRE</name>
<sequence length="170" mass="19697">MGHIKNTTELLGIKDPNITINFILQHQTHLEIRAELDYEPSPCLHCGGQKIKYGFQKASKIPLLDAQGFPSLLRLKKRRFQCKSCHRVTVVETPIVDKNHQISHLVWQKLTQLLNKNRTNTDIARILHFSVSTVQRKLAQFTFKEDYTTLPEIISWDEFARNKGKFAFIA</sequence>
<evidence type="ECO:0000259" key="1">
    <source>
        <dbReference type="Pfam" id="PF14690"/>
    </source>
</evidence>
<accession>A0ABV8D224</accession>